<gene>
    <name evidence="3" type="ORF">BKCO1_1400058</name>
</gene>
<comment type="caution">
    <text evidence="3">The sequence shown here is derived from an EMBL/GenBank/DDBJ whole genome shotgun (WGS) entry which is preliminary data.</text>
</comment>
<feature type="transmembrane region" description="Helical" evidence="1">
    <location>
        <begin position="107"/>
        <end position="125"/>
    </location>
</feature>
<dbReference type="Gene3D" id="3.20.180.10">
    <property type="entry name" value="PNP-oxidase-like"/>
    <property type="match status" value="1"/>
</dbReference>
<dbReference type="PANTHER" id="PTHR37783">
    <property type="entry name" value="MEMBRANE PROTEIN, PUTATIVE (AFU_ORTHOLOGUE AFUA_1G04315)-RELATED"/>
    <property type="match status" value="1"/>
</dbReference>
<dbReference type="InterPro" id="IPR037119">
    <property type="entry name" value="Haem_oxidase_HugZ-like_sf"/>
</dbReference>
<dbReference type="RefSeq" id="XP_020132207.1">
    <property type="nucleotide sequence ID" value="XM_020271135.1"/>
</dbReference>
<evidence type="ECO:0000313" key="3">
    <source>
        <dbReference type="EMBL" id="OJD35947.1"/>
    </source>
</evidence>
<keyword evidence="4" id="KW-1185">Reference proteome</keyword>
<keyword evidence="1" id="KW-0472">Membrane</keyword>
<keyword evidence="1" id="KW-1133">Transmembrane helix</keyword>
<name>A0A1J9RTR0_9PEZI</name>
<feature type="transmembrane region" description="Helical" evidence="1">
    <location>
        <begin position="187"/>
        <end position="206"/>
    </location>
</feature>
<dbReference type="OrthoDB" id="5553410at2759"/>
<organism evidence="3 4">
    <name type="scientific">Diplodia corticola</name>
    <dbReference type="NCBI Taxonomy" id="236234"/>
    <lineage>
        <taxon>Eukaryota</taxon>
        <taxon>Fungi</taxon>
        <taxon>Dikarya</taxon>
        <taxon>Ascomycota</taxon>
        <taxon>Pezizomycotina</taxon>
        <taxon>Dothideomycetes</taxon>
        <taxon>Dothideomycetes incertae sedis</taxon>
        <taxon>Botryosphaeriales</taxon>
        <taxon>Botryosphaeriaceae</taxon>
        <taxon>Diplodia</taxon>
    </lineage>
</organism>
<reference evidence="3 4" key="1">
    <citation type="submission" date="2016-10" db="EMBL/GenBank/DDBJ databases">
        <title>Proteomics and genomics reveal pathogen-plant mechanisms compatible with a hemibiotrophic lifestyle of Diplodia corticola.</title>
        <authorList>
            <person name="Fernandes I."/>
            <person name="De Jonge R."/>
            <person name="Van De Peer Y."/>
            <person name="Devreese B."/>
            <person name="Alves A."/>
            <person name="Esteves A.C."/>
        </authorList>
    </citation>
    <scope>NUCLEOTIDE SEQUENCE [LARGE SCALE GENOMIC DNA]</scope>
    <source>
        <strain evidence="3 4">CBS 112549</strain>
    </source>
</reference>
<keyword evidence="1" id="KW-0812">Transmembrane</keyword>
<sequence>MADAAREAAAKQRIVSHMNADHQDSVARYLEHYCNVSSFTARKARLTDMSLGSLTIEAGSRKFTIPLEPPMQAWREARERVIQMDRDCLAGLGRSDITVKQYTRPRGAHAVIFVVCALTDVLVSRRANALPGSFIYTHVLSYSPGFASFVAQVQPVVLALMIGIHVVEASIMARRLQRHNVAQLSGLWWLWVASCFIEGFGALQRVDALVHQGRREKDKQKH</sequence>
<dbReference type="Pfam" id="PF10615">
    <property type="entry name" value="DUF2470"/>
    <property type="match status" value="1"/>
</dbReference>
<accession>A0A1J9RTR0</accession>
<evidence type="ECO:0000313" key="4">
    <source>
        <dbReference type="Proteomes" id="UP000183809"/>
    </source>
</evidence>
<dbReference type="AlphaFoldDB" id="A0A1J9RTR0"/>
<dbReference type="PANTHER" id="PTHR37783:SF1">
    <property type="entry name" value="MEMBRANE PROTEIN, PUTATIVE (AFU_ORTHOLOGUE AFUA_1G04315)-RELATED"/>
    <property type="match status" value="1"/>
</dbReference>
<evidence type="ECO:0000256" key="1">
    <source>
        <dbReference type="SAM" id="Phobius"/>
    </source>
</evidence>
<proteinExistence type="predicted"/>
<feature type="transmembrane region" description="Helical" evidence="1">
    <location>
        <begin position="145"/>
        <end position="167"/>
    </location>
</feature>
<dbReference type="Proteomes" id="UP000183809">
    <property type="component" value="Unassembled WGS sequence"/>
</dbReference>
<evidence type="ECO:0000259" key="2">
    <source>
        <dbReference type="Pfam" id="PF10615"/>
    </source>
</evidence>
<protein>
    <submittedName>
        <fullName evidence="3">Integral membrane</fullName>
    </submittedName>
</protein>
<feature type="domain" description="DUF2470" evidence="2">
    <location>
        <begin position="11"/>
        <end position="84"/>
    </location>
</feature>
<dbReference type="EMBL" id="MNUE01000014">
    <property type="protein sequence ID" value="OJD35947.1"/>
    <property type="molecule type" value="Genomic_DNA"/>
</dbReference>
<dbReference type="InterPro" id="IPR019595">
    <property type="entry name" value="DUF2470"/>
</dbReference>
<dbReference type="GeneID" id="31011394"/>